<dbReference type="KEGG" id="cdet:87951681"/>
<keyword evidence="1" id="KW-0732">Signal</keyword>
<gene>
    <name evidence="2" type="ORF">CDEST_15181</name>
</gene>
<sequence>MVSFNSLITFLTLAAASPLSVSAASVPRQYAENGEIVREGGSWLPNPETSPLNTRQTPWDDYHRMTEFLTEKSVCHYLPVPNSRDTNWPCRQCCEKLTGNYGSSPEAQCVCTTISVDLEAKIIEGLETSGAVIYSVWLFSIRQVLEKVSYAIPGGGPVLRVVKAIAKSIRKLMGSGKGKEAWASMVKDTCGSKGYNVNMGIERAYDIFKSAPSE</sequence>
<evidence type="ECO:0000256" key="1">
    <source>
        <dbReference type="SAM" id="SignalP"/>
    </source>
</evidence>
<proteinExistence type="predicted"/>
<keyword evidence="3" id="KW-1185">Reference proteome</keyword>
<dbReference type="Proteomes" id="UP001322277">
    <property type="component" value="Chromosome 10"/>
</dbReference>
<evidence type="ECO:0000313" key="3">
    <source>
        <dbReference type="Proteomes" id="UP001322277"/>
    </source>
</evidence>
<dbReference type="EMBL" id="CP137314">
    <property type="protein sequence ID" value="WQF90167.1"/>
    <property type="molecule type" value="Genomic_DNA"/>
</dbReference>
<reference evidence="3" key="1">
    <citation type="journal article" date="2023" name="bioRxiv">
        <title>Complete genome of the Medicago anthracnose fungus, Colletotrichum destructivum, reveals a mini-chromosome-like region within a core chromosome.</title>
        <authorList>
            <person name="Lapalu N."/>
            <person name="Simon A."/>
            <person name="Lu A."/>
            <person name="Plaumann P.-L."/>
            <person name="Amselem J."/>
            <person name="Pigne S."/>
            <person name="Auger A."/>
            <person name="Koch C."/>
            <person name="Dallery J.-F."/>
            <person name="O'Connell R.J."/>
        </authorList>
    </citation>
    <scope>NUCLEOTIDE SEQUENCE [LARGE SCALE GENOMIC DNA]</scope>
    <source>
        <strain evidence="3">CBS 520.97</strain>
    </source>
</reference>
<dbReference type="RefSeq" id="XP_062787388.1">
    <property type="nucleotide sequence ID" value="XM_062931337.1"/>
</dbReference>
<accession>A0AAX4J493</accession>
<name>A0AAX4J493_9PEZI</name>
<dbReference type="AlphaFoldDB" id="A0AAX4J493"/>
<dbReference type="GeneID" id="87951681"/>
<feature type="chain" id="PRO_5043881438" evidence="1">
    <location>
        <begin position="24"/>
        <end position="214"/>
    </location>
</feature>
<feature type="signal peptide" evidence="1">
    <location>
        <begin position="1"/>
        <end position="23"/>
    </location>
</feature>
<organism evidence="2 3">
    <name type="scientific">Colletotrichum destructivum</name>
    <dbReference type="NCBI Taxonomy" id="34406"/>
    <lineage>
        <taxon>Eukaryota</taxon>
        <taxon>Fungi</taxon>
        <taxon>Dikarya</taxon>
        <taxon>Ascomycota</taxon>
        <taxon>Pezizomycotina</taxon>
        <taxon>Sordariomycetes</taxon>
        <taxon>Hypocreomycetidae</taxon>
        <taxon>Glomerellales</taxon>
        <taxon>Glomerellaceae</taxon>
        <taxon>Colletotrichum</taxon>
        <taxon>Colletotrichum destructivum species complex</taxon>
    </lineage>
</organism>
<protein>
    <submittedName>
        <fullName evidence="2">Uncharacterized protein</fullName>
    </submittedName>
</protein>
<evidence type="ECO:0000313" key="2">
    <source>
        <dbReference type="EMBL" id="WQF90167.1"/>
    </source>
</evidence>